<dbReference type="EMBL" id="JAVREJ010000025">
    <property type="protein sequence ID" value="MDT0353055.1"/>
    <property type="molecule type" value="Genomic_DNA"/>
</dbReference>
<accession>A0ABU2NGH0</accession>
<evidence type="ECO:0000313" key="3">
    <source>
        <dbReference type="Proteomes" id="UP001183202"/>
    </source>
</evidence>
<dbReference type="Gene3D" id="3.40.50.1820">
    <property type="entry name" value="alpha/beta hydrolase"/>
    <property type="match status" value="1"/>
</dbReference>
<evidence type="ECO:0000313" key="2">
    <source>
        <dbReference type="EMBL" id="MDT0353055.1"/>
    </source>
</evidence>
<evidence type="ECO:0000256" key="1">
    <source>
        <dbReference type="SAM" id="MobiDB-lite"/>
    </source>
</evidence>
<dbReference type="PANTHER" id="PTHR43722:SF1">
    <property type="entry name" value="PROLINE IMINOPEPTIDASE"/>
    <property type="match status" value="1"/>
</dbReference>
<dbReference type="InterPro" id="IPR005944">
    <property type="entry name" value="Pro_iminopeptidase"/>
</dbReference>
<evidence type="ECO:0008006" key="4">
    <source>
        <dbReference type="Google" id="ProtNLM"/>
    </source>
</evidence>
<dbReference type="RefSeq" id="WP_311559568.1">
    <property type="nucleotide sequence ID" value="NZ_JAVREJ010000025.1"/>
</dbReference>
<proteinExistence type="predicted"/>
<dbReference type="InterPro" id="IPR029058">
    <property type="entry name" value="AB_hydrolase_fold"/>
</dbReference>
<comment type="caution">
    <text evidence="2">The sequence shown here is derived from an EMBL/GenBank/DDBJ whole genome shotgun (WGS) entry which is preliminary data.</text>
</comment>
<gene>
    <name evidence="2" type="ORF">RM445_26430</name>
</gene>
<dbReference type="PANTHER" id="PTHR43722">
    <property type="entry name" value="PROLINE IMINOPEPTIDASE"/>
    <property type="match status" value="1"/>
</dbReference>
<keyword evidence="3" id="KW-1185">Reference proteome</keyword>
<protein>
    <recommendedName>
        <fullName evidence="4">Prolyl aminopeptidase</fullName>
    </recommendedName>
</protein>
<organism evidence="2 3">
    <name type="scientific">Pseudonocardia charpentierae</name>
    <dbReference type="NCBI Taxonomy" id="3075545"/>
    <lineage>
        <taxon>Bacteria</taxon>
        <taxon>Bacillati</taxon>
        <taxon>Actinomycetota</taxon>
        <taxon>Actinomycetes</taxon>
        <taxon>Pseudonocardiales</taxon>
        <taxon>Pseudonocardiaceae</taxon>
        <taxon>Pseudonocardia</taxon>
    </lineage>
</organism>
<reference evidence="3" key="1">
    <citation type="submission" date="2023-07" db="EMBL/GenBank/DDBJ databases">
        <title>30 novel species of actinomycetes from the DSMZ collection.</title>
        <authorList>
            <person name="Nouioui I."/>
        </authorList>
    </citation>
    <scope>NUCLEOTIDE SEQUENCE [LARGE SCALE GENOMIC DNA]</scope>
    <source>
        <strain evidence="3">DSM 45834</strain>
    </source>
</reference>
<feature type="region of interest" description="Disordered" evidence="1">
    <location>
        <begin position="104"/>
        <end position="136"/>
    </location>
</feature>
<name>A0ABU2NGH0_9PSEU</name>
<sequence length="136" mass="15440">MTVDFSLAPGHRPDPRYDDPHFRYLFARLVTHYWRHAAFLGNDQLIQNAGILNGTLGVLVHGRYYVSGPLETAWRLHQGWSTSALRIVDDAGHRGGSMSRAVFETVGRSRPRSPDQHASRHLRRRFTPLSTRGPGR</sequence>
<dbReference type="Proteomes" id="UP001183202">
    <property type="component" value="Unassembled WGS sequence"/>
</dbReference>